<dbReference type="GO" id="GO:0006235">
    <property type="term" value="P:dTTP biosynthetic process"/>
    <property type="evidence" value="ECO:0007669"/>
    <property type="project" value="UniProtKB-UniRule"/>
</dbReference>
<evidence type="ECO:0000256" key="4">
    <source>
        <dbReference type="ARBA" id="ARBA00022741"/>
    </source>
</evidence>
<dbReference type="Gene3D" id="3.40.50.300">
    <property type="entry name" value="P-loop containing nucleotide triphosphate hydrolases"/>
    <property type="match status" value="1"/>
</dbReference>
<keyword evidence="3 8" id="KW-0545">Nucleotide biosynthesis</keyword>
<dbReference type="EC" id="2.7.4.9" evidence="8"/>
<dbReference type="HAMAP" id="MF_00165">
    <property type="entry name" value="Thymidylate_kinase"/>
    <property type="match status" value="1"/>
</dbReference>
<dbReference type="AlphaFoldDB" id="A0A2M7RE47"/>
<evidence type="ECO:0000256" key="7">
    <source>
        <dbReference type="ARBA" id="ARBA00048743"/>
    </source>
</evidence>
<evidence type="ECO:0000256" key="2">
    <source>
        <dbReference type="ARBA" id="ARBA00022679"/>
    </source>
</evidence>
<gene>
    <name evidence="8 10" type="primary">tmk</name>
    <name evidence="10" type="ORF">COY67_01845</name>
</gene>
<protein>
    <recommendedName>
        <fullName evidence="8">Thymidylate kinase</fullName>
        <ecNumber evidence="8">2.7.4.9</ecNumber>
    </recommendedName>
    <alternativeName>
        <fullName evidence="8">dTMP kinase</fullName>
    </alternativeName>
</protein>
<comment type="catalytic activity">
    <reaction evidence="7 8">
        <text>dTMP + ATP = dTDP + ADP</text>
        <dbReference type="Rhea" id="RHEA:13517"/>
        <dbReference type="ChEBI" id="CHEBI:30616"/>
        <dbReference type="ChEBI" id="CHEBI:58369"/>
        <dbReference type="ChEBI" id="CHEBI:63528"/>
        <dbReference type="ChEBI" id="CHEBI:456216"/>
        <dbReference type="EC" id="2.7.4.9"/>
    </reaction>
</comment>
<keyword evidence="6 8" id="KW-0067">ATP-binding</keyword>
<evidence type="ECO:0000313" key="11">
    <source>
        <dbReference type="Proteomes" id="UP000228689"/>
    </source>
</evidence>
<dbReference type="GO" id="GO:0005524">
    <property type="term" value="F:ATP binding"/>
    <property type="evidence" value="ECO:0007669"/>
    <property type="project" value="UniProtKB-UniRule"/>
</dbReference>
<dbReference type="GO" id="GO:0005737">
    <property type="term" value="C:cytoplasm"/>
    <property type="evidence" value="ECO:0007669"/>
    <property type="project" value="TreeGrafter"/>
</dbReference>
<comment type="caution">
    <text evidence="8">Lacks conserved residue(s) required for the propagation of feature annotation.</text>
</comment>
<dbReference type="PANTHER" id="PTHR10344:SF4">
    <property type="entry name" value="UMP-CMP KINASE 2, MITOCHONDRIAL"/>
    <property type="match status" value="1"/>
</dbReference>
<dbReference type="GO" id="GO:0006233">
    <property type="term" value="P:dTDP biosynthetic process"/>
    <property type="evidence" value="ECO:0007669"/>
    <property type="project" value="InterPro"/>
</dbReference>
<evidence type="ECO:0000313" key="10">
    <source>
        <dbReference type="EMBL" id="PIY94877.1"/>
    </source>
</evidence>
<dbReference type="GO" id="GO:0004798">
    <property type="term" value="F:dTMP kinase activity"/>
    <property type="evidence" value="ECO:0007669"/>
    <property type="project" value="UniProtKB-UniRule"/>
</dbReference>
<comment type="similarity">
    <text evidence="1 8">Belongs to the thymidylate kinase family.</text>
</comment>
<evidence type="ECO:0000256" key="3">
    <source>
        <dbReference type="ARBA" id="ARBA00022727"/>
    </source>
</evidence>
<dbReference type="InterPro" id="IPR039430">
    <property type="entry name" value="Thymidylate_kin-like_dom"/>
</dbReference>
<evidence type="ECO:0000256" key="6">
    <source>
        <dbReference type="ARBA" id="ARBA00022840"/>
    </source>
</evidence>
<keyword evidence="4 8" id="KW-0547">Nucleotide-binding</keyword>
<dbReference type="InterPro" id="IPR027417">
    <property type="entry name" value="P-loop_NTPase"/>
</dbReference>
<dbReference type="PANTHER" id="PTHR10344">
    <property type="entry name" value="THYMIDYLATE KINASE"/>
    <property type="match status" value="1"/>
</dbReference>
<dbReference type="InterPro" id="IPR018094">
    <property type="entry name" value="Thymidylate_kinase"/>
</dbReference>
<dbReference type="Pfam" id="PF02223">
    <property type="entry name" value="Thymidylate_kin"/>
    <property type="match status" value="1"/>
</dbReference>
<comment type="function">
    <text evidence="8">Phosphorylation of dTMP to form dTDP in both de novo and salvage pathways of dTTP synthesis.</text>
</comment>
<proteinExistence type="inferred from homology"/>
<dbReference type="EMBL" id="PFMC01000054">
    <property type="protein sequence ID" value="PIY94877.1"/>
    <property type="molecule type" value="Genomic_DNA"/>
</dbReference>
<dbReference type="CDD" id="cd01672">
    <property type="entry name" value="TMPK"/>
    <property type="match status" value="1"/>
</dbReference>
<evidence type="ECO:0000256" key="1">
    <source>
        <dbReference type="ARBA" id="ARBA00009776"/>
    </source>
</evidence>
<keyword evidence="5 8" id="KW-0418">Kinase</keyword>
<comment type="caution">
    <text evidence="10">The sequence shown here is derived from an EMBL/GenBank/DDBJ whole genome shotgun (WGS) entry which is preliminary data.</text>
</comment>
<reference evidence="11" key="1">
    <citation type="submission" date="2017-09" db="EMBL/GenBank/DDBJ databases">
        <title>Depth-based differentiation of microbial function through sediment-hosted aquifers and enrichment of novel symbionts in the deep terrestrial subsurface.</title>
        <authorList>
            <person name="Probst A.J."/>
            <person name="Ladd B."/>
            <person name="Jarett J.K."/>
            <person name="Geller-Mcgrath D.E."/>
            <person name="Sieber C.M.K."/>
            <person name="Emerson J.B."/>
            <person name="Anantharaman K."/>
            <person name="Thomas B.C."/>
            <person name="Malmstrom R."/>
            <person name="Stieglmeier M."/>
            <person name="Klingl A."/>
            <person name="Woyke T."/>
            <person name="Ryan C.M."/>
            <person name="Banfield J.F."/>
        </authorList>
    </citation>
    <scope>NUCLEOTIDE SEQUENCE [LARGE SCALE GENOMIC DNA]</scope>
</reference>
<dbReference type="GO" id="GO:0006227">
    <property type="term" value="P:dUDP biosynthetic process"/>
    <property type="evidence" value="ECO:0007669"/>
    <property type="project" value="TreeGrafter"/>
</dbReference>
<name>A0A2M7RE47_9BACT</name>
<accession>A0A2M7RE47</accession>
<evidence type="ECO:0000256" key="8">
    <source>
        <dbReference type="HAMAP-Rule" id="MF_00165"/>
    </source>
</evidence>
<feature type="domain" description="Thymidylate kinase-like" evidence="9">
    <location>
        <begin position="9"/>
        <end position="191"/>
    </location>
</feature>
<evidence type="ECO:0000259" key="9">
    <source>
        <dbReference type="Pfam" id="PF02223"/>
    </source>
</evidence>
<sequence>MRKGIFINFDGIDKSGKGTQIKLLKQKLTDLGYDFIDSSEPTRDSEAGRRIWRILEKKEQAPSAEELQLLYSEDRAHHVRDFIEPAIEQTILVEDRYFFSTLAYGVAFGVDYQLLKNANNGFPIPDLTFYIKISAQEAMRRLQLENGKAEYFEKEEKLQKIKEAYEIVIQDWPNVVIIDGERPPEEIAKDIW</sequence>
<evidence type="ECO:0000256" key="5">
    <source>
        <dbReference type="ARBA" id="ARBA00022777"/>
    </source>
</evidence>
<dbReference type="Proteomes" id="UP000228689">
    <property type="component" value="Unassembled WGS sequence"/>
</dbReference>
<organism evidence="10 11">
    <name type="scientific">Candidatus Komeilibacteria bacterium CG_4_10_14_0_8_um_filter_37_78</name>
    <dbReference type="NCBI Taxonomy" id="1974471"/>
    <lineage>
        <taxon>Bacteria</taxon>
        <taxon>Candidatus Komeiliibacteriota</taxon>
    </lineage>
</organism>
<dbReference type="SUPFAM" id="SSF52540">
    <property type="entry name" value="P-loop containing nucleoside triphosphate hydrolases"/>
    <property type="match status" value="1"/>
</dbReference>
<keyword evidence="2 8" id="KW-0808">Transferase</keyword>
<dbReference type="NCBIfam" id="TIGR00041">
    <property type="entry name" value="DTMP_kinase"/>
    <property type="match status" value="1"/>
</dbReference>